<feature type="compositionally biased region" description="Basic residues" evidence="1">
    <location>
        <begin position="187"/>
        <end position="201"/>
    </location>
</feature>
<dbReference type="Proteomes" id="UP000824596">
    <property type="component" value="Unassembled WGS sequence"/>
</dbReference>
<evidence type="ECO:0000256" key="1">
    <source>
        <dbReference type="SAM" id="MobiDB-lite"/>
    </source>
</evidence>
<sequence>MTTESPSTIQGDMSSFAAESIALGQTGHLRDLDMLLRPASPTSEVWNSESQYNDACRRKKYTPDETAESPTVKAQTVFAPSNLDGSGYFSSRDDDKENCPPGLVFQVAVSDTCHRVEANGTIDSGHDQQVEMEFGFPVRMPVKVTIQLSQCSPPSSSRNTRQRDQRNHDGNSEIRTSERRRQTSGPGHKRQRIYNIRRNKRPVMEEC</sequence>
<dbReference type="AlphaFoldDB" id="A0A9P8SPE1"/>
<comment type="caution">
    <text evidence="2">The sequence shown here is derived from an EMBL/GenBank/DDBJ whole genome shotgun (WGS) entry which is preliminary data.</text>
</comment>
<dbReference type="GeneID" id="68349892"/>
<dbReference type="RefSeq" id="XP_044725634.1">
    <property type="nucleotide sequence ID" value="XM_044859234.1"/>
</dbReference>
<gene>
    <name evidence="2" type="ORF">HRG_00763</name>
</gene>
<protein>
    <submittedName>
        <fullName evidence="2">Uncharacterized protein</fullName>
    </submittedName>
</protein>
<evidence type="ECO:0000313" key="2">
    <source>
        <dbReference type="EMBL" id="KAH0968121.1"/>
    </source>
</evidence>
<feature type="compositionally biased region" description="Polar residues" evidence="1">
    <location>
        <begin position="149"/>
        <end position="159"/>
    </location>
</feature>
<proteinExistence type="predicted"/>
<organism evidence="2 3">
    <name type="scientific">Hirsutella rhossiliensis</name>
    <dbReference type="NCBI Taxonomy" id="111463"/>
    <lineage>
        <taxon>Eukaryota</taxon>
        <taxon>Fungi</taxon>
        <taxon>Dikarya</taxon>
        <taxon>Ascomycota</taxon>
        <taxon>Pezizomycotina</taxon>
        <taxon>Sordariomycetes</taxon>
        <taxon>Hypocreomycetidae</taxon>
        <taxon>Hypocreales</taxon>
        <taxon>Ophiocordycipitaceae</taxon>
        <taxon>Hirsutella</taxon>
    </lineage>
</organism>
<name>A0A9P8SPE1_9HYPO</name>
<keyword evidence="3" id="KW-1185">Reference proteome</keyword>
<accession>A0A9P8SPE1</accession>
<evidence type="ECO:0000313" key="3">
    <source>
        <dbReference type="Proteomes" id="UP000824596"/>
    </source>
</evidence>
<reference evidence="2" key="1">
    <citation type="submission" date="2021-09" db="EMBL/GenBank/DDBJ databases">
        <title>A high-quality genome of the endoparasitic fungus Hirsutella rhossiliensis with a comparison of Hirsutella genomes reveals transposable elements contributing to genome size variation.</title>
        <authorList>
            <person name="Lin R."/>
            <person name="Jiao Y."/>
            <person name="Sun X."/>
            <person name="Ling J."/>
            <person name="Xie B."/>
            <person name="Cheng X."/>
        </authorList>
    </citation>
    <scope>NUCLEOTIDE SEQUENCE</scope>
    <source>
        <strain evidence="2">HR02</strain>
    </source>
</reference>
<feature type="compositionally biased region" description="Basic and acidic residues" evidence="1">
    <location>
        <begin position="161"/>
        <end position="181"/>
    </location>
</feature>
<feature type="region of interest" description="Disordered" evidence="1">
    <location>
        <begin position="149"/>
        <end position="207"/>
    </location>
</feature>
<dbReference type="EMBL" id="JAIZPD010000001">
    <property type="protein sequence ID" value="KAH0968121.1"/>
    <property type="molecule type" value="Genomic_DNA"/>
</dbReference>